<evidence type="ECO:0000313" key="5">
    <source>
        <dbReference type="EMBL" id="MFB0835721.1"/>
    </source>
</evidence>
<name>A0ABV4US21_9MICC</name>
<feature type="domain" description="Tyr recombinase" evidence="4">
    <location>
        <begin position="195"/>
        <end position="401"/>
    </location>
</feature>
<dbReference type="Proteomes" id="UP001575652">
    <property type="component" value="Unassembled WGS sequence"/>
</dbReference>
<proteinExistence type="inferred from homology"/>
<dbReference type="InterPro" id="IPR050090">
    <property type="entry name" value="Tyrosine_recombinase_XerCD"/>
</dbReference>
<sequence length="405" mass="44917">MRRLMASKIPDGQLGKINTIEMDDGRWRATARYKGHDGRLSPPIARIRRTKAMAETAVKAEAGLRNTVGGPTEGENPKVAAAVQGYLQAVAVNRPQLSATGAVGYRVTNGLTWQTYSQYADHGQKIIRALGNIEVRRLTYDNCATFLLGLISADASSGVSTARICRAVLTKSLDHAMQRGWCRVNHAKTVKIPARRVETYAPDVQVLSEIREAFDSRWNLAGRPGPKPSRRVRDIFELLVGTGGRIGEVMALRWCDVDLDVGVVAFNGTLCEKGSLFRQPWLKTRASNRSIRVPSWNRKLLLELHDLRTGTAPTDPVFPTRTGRFTAPSAVRRSIRSILQLADVESVNPHAFRKTVATLLSEDLGDAAAMRQLGHSDERTTRESYIERPTLVPDYTRALERLSPW</sequence>
<dbReference type="PROSITE" id="PS51898">
    <property type="entry name" value="TYR_RECOMBINASE"/>
    <property type="match status" value="1"/>
</dbReference>
<dbReference type="InterPro" id="IPR010998">
    <property type="entry name" value="Integrase_recombinase_N"/>
</dbReference>
<dbReference type="InterPro" id="IPR013762">
    <property type="entry name" value="Integrase-like_cat_sf"/>
</dbReference>
<dbReference type="Gene3D" id="1.10.443.10">
    <property type="entry name" value="Intergrase catalytic core"/>
    <property type="match status" value="1"/>
</dbReference>
<dbReference type="Pfam" id="PF00589">
    <property type="entry name" value="Phage_integrase"/>
    <property type="match status" value="1"/>
</dbReference>
<evidence type="ECO:0000259" key="4">
    <source>
        <dbReference type="PROSITE" id="PS51898"/>
    </source>
</evidence>
<comment type="caution">
    <text evidence="5">The sequence shown here is derived from an EMBL/GenBank/DDBJ whole genome shotgun (WGS) entry which is preliminary data.</text>
</comment>
<dbReference type="Gene3D" id="1.10.150.130">
    <property type="match status" value="1"/>
</dbReference>
<dbReference type="InterPro" id="IPR002104">
    <property type="entry name" value="Integrase_catalytic"/>
</dbReference>
<dbReference type="SUPFAM" id="SSF56349">
    <property type="entry name" value="DNA breaking-rejoining enzymes"/>
    <property type="match status" value="1"/>
</dbReference>
<dbReference type="InterPro" id="IPR011010">
    <property type="entry name" value="DNA_brk_join_enz"/>
</dbReference>
<evidence type="ECO:0000313" key="6">
    <source>
        <dbReference type="Proteomes" id="UP001575652"/>
    </source>
</evidence>
<dbReference type="EMBL" id="JBHDLJ010000013">
    <property type="protein sequence ID" value="MFB0835721.1"/>
    <property type="molecule type" value="Genomic_DNA"/>
</dbReference>
<dbReference type="PANTHER" id="PTHR30349:SF41">
    <property type="entry name" value="INTEGRASE_RECOMBINASE PROTEIN MJ0367-RELATED"/>
    <property type="match status" value="1"/>
</dbReference>
<organism evidence="5 6">
    <name type="scientific">Arthrobacter halodurans</name>
    <dbReference type="NCBI Taxonomy" id="516699"/>
    <lineage>
        <taxon>Bacteria</taxon>
        <taxon>Bacillati</taxon>
        <taxon>Actinomycetota</taxon>
        <taxon>Actinomycetes</taxon>
        <taxon>Micrococcales</taxon>
        <taxon>Micrococcaceae</taxon>
        <taxon>Arthrobacter</taxon>
    </lineage>
</organism>
<keyword evidence="3" id="KW-0233">DNA recombination</keyword>
<evidence type="ECO:0000256" key="2">
    <source>
        <dbReference type="ARBA" id="ARBA00023125"/>
    </source>
</evidence>
<accession>A0ABV4US21</accession>
<evidence type="ECO:0000256" key="3">
    <source>
        <dbReference type="ARBA" id="ARBA00023172"/>
    </source>
</evidence>
<comment type="similarity">
    <text evidence="1">Belongs to the 'phage' integrase family.</text>
</comment>
<evidence type="ECO:0000256" key="1">
    <source>
        <dbReference type="ARBA" id="ARBA00008857"/>
    </source>
</evidence>
<dbReference type="CDD" id="cd01189">
    <property type="entry name" value="INT_ICEBs1_C_like"/>
    <property type="match status" value="1"/>
</dbReference>
<keyword evidence="2" id="KW-0238">DNA-binding</keyword>
<dbReference type="RefSeq" id="WP_373972894.1">
    <property type="nucleotide sequence ID" value="NZ_JBHDLJ010000013.1"/>
</dbReference>
<keyword evidence="6" id="KW-1185">Reference proteome</keyword>
<dbReference type="PANTHER" id="PTHR30349">
    <property type="entry name" value="PHAGE INTEGRASE-RELATED"/>
    <property type="match status" value="1"/>
</dbReference>
<protein>
    <submittedName>
        <fullName evidence="5">Tyrosine recombinase XerC</fullName>
    </submittedName>
</protein>
<reference evidence="5 6" key="1">
    <citation type="submission" date="2024-09" db="EMBL/GenBank/DDBJ databases">
        <authorList>
            <person name="Salinas-Garcia M.A."/>
            <person name="Prieme A."/>
        </authorList>
    </citation>
    <scope>NUCLEOTIDE SEQUENCE [LARGE SCALE GENOMIC DNA]</scope>
    <source>
        <strain evidence="5 6">DSM 21081</strain>
    </source>
</reference>
<gene>
    <name evidence="5" type="primary">xerC</name>
    <name evidence="5" type="ORF">ACETWP_14110</name>
</gene>